<dbReference type="OrthoDB" id="3105789at2759"/>
<gene>
    <name evidence="2" type="ORF">BDN70DRAFT_900749</name>
</gene>
<feature type="compositionally biased region" description="Polar residues" evidence="1">
    <location>
        <begin position="88"/>
        <end position="97"/>
    </location>
</feature>
<evidence type="ECO:0000256" key="1">
    <source>
        <dbReference type="SAM" id="MobiDB-lite"/>
    </source>
</evidence>
<accession>A0A9P5YNG0</accession>
<evidence type="ECO:0000313" key="2">
    <source>
        <dbReference type="EMBL" id="KAF9472168.1"/>
    </source>
</evidence>
<keyword evidence="3" id="KW-1185">Reference proteome</keyword>
<organism evidence="2 3">
    <name type="scientific">Pholiota conissans</name>
    <dbReference type="NCBI Taxonomy" id="109636"/>
    <lineage>
        <taxon>Eukaryota</taxon>
        <taxon>Fungi</taxon>
        <taxon>Dikarya</taxon>
        <taxon>Basidiomycota</taxon>
        <taxon>Agaricomycotina</taxon>
        <taxon>Agaricomycetes</taxon>
        <taxon>Agaricomycetidae</taxon>
        <taxon>Agaricales</taxon>
        <taxon>Agaricineae</taxon>
        <taxon>Strophariaceae</taxon>
        <taxon>Pholiota</taxon>
    </lineage>
</organism>
<dbReference type="EMBL" id="MU155569">
    <property type="protein sequence ID" value="KAF9472168.1"/>
    <property type="molecule type" value="Genomic_DNA"/>
</dbReference>
<protein>
    <submittedName>
        <fullName evidence="2">Uncharacterized protein</fullName>
    </submittedName>
</protein>
<reference evidence="2" key="1">
    <citation type="submission" date="2020-11" db="EMBL/GenBank/DDBJ databases">
        <authorList>
            <consortium name="DOE Joint Genome Institute"/>
            <person name="Ahrendt S."/>
            <person name="Riley R."/>
            <person name="Andreopoulos W."/>
            <person name="Labutti K."/>
            <person name="Pangilinan J."/>
            <person name="Ruiz-Duenas F.J."/>
            <person name="Barrasa J.M."/>
            <person name="Sanchez-Garcia M."/>
            <person name="Camarero S."/>
            <person name="Miyauchi S."/>
            <person name="Serrano A."/>
            <person name="Linde D."/>
            <person name="Babiker R."/>
            <person name="Drula E."/>
            <person name="Ayuso-Fernandez I."/>
            <person name="Pacheco R."/>
            <person name="Padilla G."/>
            <person name="Ferreira P."/>
            <person name="Barriuso J."/>
            <person name="Kellner H."/>
            <person name="Castanera R."/>
            <person name="Alfaro M."/>
            <person name="Ramirez L."/>
            <person name="Pisabarro A.G."/>
            <person name="Kuo A."/>
            <person name="Tritt A."/>
            <person name="Lipzen A."/>
            <person name="He G."/>
            <person name="Yan M."/>
            <person name="Ng V."/>
            <person name="Cullen D."/>
            <person name="Martin F."/>
            <person name="Rosso M.-N."/>
            <person name="Henrissat B."/>
            <person name="Hibbett D."/>
            <person name="Martinez A.T."/>
            <person name="Grigoriev I.V."/>
        </authorList>
    </citation>
    <scope>NUCLEOTIDE SEQUENCE</scope>
    <source>
        <strain evidence="2">CIRM-BRFM 674</strain>
    </source>
</reference>
<comment type="caution">
    <text evidence="2">The sequence shown here is derived from an EMBL/GenBank/DDBJ whole genome shotgun (WGS) entry which is preliminary data.</text>
</comment>
<dbReference type="Proteomes" id="UP000807469">
    <property type="component" value="Unassembled WGS sequence"/>
</dbReference>
<sequence length="193" mass="22167">MNSAVWARMHLAIAVDVNQQDENLWVALYKRQRKSVLKAIVVADRAGMGETIVRQESRKSIRNISEEWGHVRYKQSGKTAAYQLQQQSITDGRATNAQRRKRDAKRNETEASWVGNKLNAPTHGYDNRLTARIFNGDATSGTYVGGMHYYLDGTPATFRKKKDVKKGDTEFSNKYNNWHNRDVTKELDRSEIF</sequence>
<proteinExistence type="predicted"/>
<evidence type="ECO:0000313" key="3">
    <source>
        <dbReference type="Proteomes" id="UP000807469"/>
    </source>
</evidence>
<dbReference type="AlphaFoldDB" id="A0A9P5YNG0"/>
<feature type="region of interest" description="Disordered" evidence="1">
    <location>
        <begin position="88"/>
        <end position="111"/>
    </location>
</feature>
<name>A0A9P5YNG0_9AGAR</name>